<dbReference type="InterPro" id="IPR006311">
    <property type="entry name" value="TAT_signal"/>
</dbReference>
<accession>A0ABQ5Z8H9</accession>
<dbReference type="EMBL" id="BSOO01000015">
    <property type="protein sequence ID" value="GLR47945.1"/>
    <property type="molecule type" value="Genomic_DNA"/>
</dbReference>
<evidence type="ECO:0000313" key="2">
    <source>
        <dbReference type="Proteomes" id="UP001156703"/>
    </source>
</evidence>
<proteinExistence type="predicted"/>
<gene>
    <name evidence="1" type="ORF">GCM10007925_16580</name>
</gene>
<protein>
    <recommendedName>
        <fullName evidence="3">L,D-transpeptidase catalytic domain</fullName>
    </recommendedName>
</protein>
<dbReference type="PANTHER" id="PTHR38477:SF1">
    <property type="entry name" value="MUREIN L,D-TRANSPEPTIDASE CATALYTIC DOMAIN FAMILY PROTEIN"/>
    <property type="match status" value="1"/>
</dbReference>
<sequence length="238" mass="24951">MGVSINRRDMLRQVGLGGAAALISGAALAADLPGLIGVPKPFAGEPLVPVGPVAPVAAAPAVVPAAPLGVDPALFARAKQALERHRASLRNTDKIGIVDFSKASHDPRFHVVDLASGQVTSHLVAHGRGSDVGHTGFLEQFSNAFGSNATSNGAYSTADFYQGKYGLSMKVNGLDWSNNNALARAIVVHSAWYAEADMIPLHGKLGRSEGCFAFGQRSHFDVMRELADGRLIYADKIA</sequence>
<evidence type="ECO:0000313" key="1">
    <source>
        <dbReference type="EMBL" id="GLR47945.1"/>
    </source>
</evidence>
<dbReference type="PROSITE" id="PS51318">
    <property type="entry name" value="TAT"/>
    <property type="match status" value="1"/>
</dbReference>
<dbReference type="Proteomes" id="UP001156703">
    <property type="component" value="Unassembled WGS sequence"/>
</dbReference>
<name>A0ABQ5Z8H9_9SPHN</name>
<dbReference type="Pfam" id="PF13645">
    <property type="entry name" value="YkuD_2"/>
    <property type="match status" value="1"/>
</dbReference>
<keyword evidence="2" id="KW-1185">Reference proteome</keyword>
<organism evidence="1 2">
    <name type="scientific">Sphingomonas astaxanthinifaciens DSM 22298</name>
    <dbReference type="NCBI Taxonomy" id="1123267"/>
    <lineage>
        <taxon>Bacteria</taxon>
        <taxon>Pseudomonadati</taxon>
        <taxon>Pseudomonadota</taxon>
        <taxon>Alphaproteobacteria</taxon>
        <taxon>Sphingomonadales</taxon>
        <taxon>Sphingomonadaceae</taxon>
        <taxon>Sphingomonas</taxon>
    </lineage>
</organism>
<dbReference type="InterPro" id="IPR032676">
    <property type="entry name" value="YkuD_2"/>
</dbReference>
<evidence type="ECO:0008006" key="3">
    <source>
        <dbReference type="Google" id="ProtNLM"/>
    </source>
</evidence>
<comment type="caution">
    <text evidence="1">The sequence shown here is derived from an EMBL/GenBank/DDBJ whole genome shotgun (WGS) entry which is preliminary data.</text>
</comment>
<reference evidence="2" key="1">
    <citation type="journal article" date="2019" name="Int. J. Syst. Evol. Microbiol.">
        <title>The Global Catalogue of Microorganisms (GCM) 10K type strain sequencing project: providing services to taxonomists for standard genome sequencing and annotation.</title>
        <authorList>
            <consortium name="The Broad Institute Genomics Platform"/>
            <consortium name="The Broad Institute Genome Sequencing Center for Infectious Disease"/>
            <person name="Wu L."/>
            <person name="Ma J."/>
        </authorList>
    </citation>
    <scope>NUCLEOTIDE SEQUENCE [LARGE SCALE GENOMIC DNA]</scope>
    <source>
        <strain evidence="2">NBRC 102146</strain>
    </source>
</reference>
<dbReference type="PANTHER" id="PTHR38477">
    <property type="entry name" value="HYPOTHETICAL EXPORTED PROTEIN"/>
    <property type="match status" value="1"/>
</dbReference>